<evidence type="ECO:0000313" key="1">
    <source>
        <dbReference type="EMBL" id="ABG82559.1"/>
    </source>
</evidence>
<sequence length="202" mass="23020">MRVLKGVILAIIPAFLFMGCGEFSKNDVAKVSFEKLSEKEEQILNLTDNRVFFYKVKNISKNKGYRIDLNYEVYKEGKEVKNEPILTSVSETYEKGKENITLGINFKDDNRINCLLGGDGAYSRHNYKAEENIKDYFSANFAGDYDLELEKGKRVCLYYATLGNGISSNVIGMNMDSEEIKETINRNNDCIFLSISVDDFSE</sequence>
<dbReference type="KEGG" id="cpf:CPF_1500"/>
<keyword evidence="1" id="KW-0449">Lipoprotein</keyword>
<dbReference type="EMBL" id="CP000246">
    <property type="protein sequence ID" value="ABG82559.1"/>
    <property type="molecule type" value="Genomic_DNA"/>
</dbReference>
<dbReference type="RefSeq" id="WP_011590742.1">
    <property type="nucleotide sequence ID" value="NC_008261.1"/>
</dbReference>
<organism evidence="1 2">
    <name type="scientific">Clostridium perfringens (strain ATCC 13124 / DSM 756 / JCM 1290 / NCIMB 6125 / NCTC 8237 / Type A)</name>
    <dbReference type="NCBI Taxonomy" id="195103"/>
    <lineage>
        <taxon>Bacteria</taxon>
        <taxon>Bacillati</taxon>
        <taxon>Bacillota</taxon>
        <taxon>Clostridia</taxon>
        <taxon>Eubacteriales</taxon>
        <taxon>Clostridiaceae</taxon>
        <taxon>Clostridium</taxon>
    </lineage>
</organism>
<dbReference type="Proteomes" id="UP000001823">
    <property type="component" value="Chromosome"/>
</dbReference>
<gene>
    <name evidence="1" type="ordered locus">CPF_1500</name>
</gene>
<dbReference type="eggNOG" id="ENOG5033Z9P">
    <property type="taxonomic scope" value="Bacteria"/>
</dbReference>
<evidence type="ECO:0000313" key="2">
    <source>
        <dbReference type="Proteomes" id="UP000001823"/>
    </source>
</evidence>
<keyword evidence="2" id="KW-1185">Reference proteome</keyword>
<proteinExistence type="predicted"/>
<dbReference type="PROSITE" id="PS51257">
    <property type="entry name" value="PROKAR_LIPOPROTEIN"/>
    <property type="match status" value="1"/>
</dbReference>
<accession>A0A0H2YP64</accession>
<dbReference type="HOGENOM" id="CLU_119907_0_0_9"/>
<protein>
    <submittedName>
        <fullName evidence="1">Lipoprotein</fullName>
    </submittedName>
</protein>
<reference evidence="1 2" key="1">
    <citation type="journal article" date="2006" name="Genome Res.">
        <title>Skewed genomic variability in strains of the toxigenic bacterial pathogen, Clostridium perfringens.</title>
        <authorList>
            <person name="Myers G.S."/>
            <person name="Rasko D.A."/>
            <person name="Cheung J.K."/>
            <person name="Ravel J."/>
            <person name="Seshadri R."/>
            <person name="Deboy R.T."/>
            <person name="Ren Q."/>
            <person name="Varga J."/>
            <person name="Awad M.M."/>
            <person name="Brinkac L.M."/>
            <person name="Daugherty S.C."/>
            <person name="Haft D.H."/>
            <person name="Dodson R.J."/>
            <person name="Madupu R."/>
            <person name="Nelson W.C."/>
            <person name="Rosovitz M.J."/>
            <person name="Sullivan S.A."/>
            <person name="Khouri H."/>
            <person name="Dimitrov G.I."/>
            <person name="Watkins K.L."/>
            <person name="Mulligan S."/>
            <person name="Benton J."/>
            <person name="Radune D."/>
            <person name="Fisher D.J."/>
            <person name="Atkins H.S."/>
            <person name="Hiscox T."/>
            <person name="Jost B.H."/>
            <person name="Billington S.J."/>
            <person name="Songer J.G."/>
            <person name="McClane B.A."/>
            <person name="Titball R.W."/>
            <person name="Rood J.I."/>
            <person name="Melville S.B."/>
            <person name="Paulsen I.T."/>
        </authorList>
    </citation>
    <scope>NUCLEOTIDE SEQUENCE [LARGE SCALE GENOMIC DNA]</scope>
    <source>
        <strain evidence="2">ATCC 13124 / DSM 756 / JCM 1290 / NCIMB 6125 / NCTC 8237 / S 107 / Type A</strain>
    </source>
</reference>
<name>A0A0H2YP64_CLOP1</name>
<dbReference type="PaxDb" id="195103-CPF_1500"/>
<dbReference type="AlphaFoldDB" id="A0A0H2YP64"/>